<dbReference type="GO" id="GO:0016567">
    <property type="term" value="P:protein ubiquitination"/>
    <property type="evidence" value="ECO:0007669"/>
    <property type="project" value="TreeGrafter"/>
</dbReference>
<dbReference type="OrthoDB" id="5406014at2759"/>
<dbReference type="GO" id="GO:0045732">
    <property type="term" value="P:positive regulation of protein catabolic process"/>
    <property type="evidence" value="ECO:0007669"/>
    <property type="project" value="TreeGrafter"/>
</dbReference>
<feature type="repeat" description="ANK" evidence="4">
    <location>
        <begin position="405"/>
        <end position="437"/>
    </location>
</feature>
<feature type="compositionally biased region" description="Pro residues" evidence="5">
    <location>
        <begin position="323"/>
        <end position="332"/>
    </location>
</feature>
<feature type="domain" description="SOCS box" evidence="6">
    <location>
        <begin position="591"/>
        <end position="653"/>
    </location>
</feature>
<dbReference type="RefSeq" id="XP_018022129.1">
    <property type="nucleotide sequence ID" value="XM_018166640.2"/>
</dbReference>
<protein>
    <submittedName>
        <fullName evidence="8 9">Uncharacterized protein LOC108678266</fullName>
    </submittedName>
</protein>
<evidence type="ECO:0000256" key="3">
    <source>
        <dbReference type="ARBA" id="ARBA00023043"/>
    </source>
</evidence>
<evidence type="ECO:0000256" key="1">
    <source>
        <dbReference type="ARBA" id="ARBA00005949"/>
    </source>
</evidence>
<feature type="repeat" description="ANK" evidence="4">
    <location>
        <begin position="438"/>
        <end position="466"/>
    </location>
</feature>
<evidence type="ECO:0000259" key="6">
    <source>
        <dbReference type="PROSITE" id="PS50225"/>
    </source>
</evidence>
<dbReference type="KEGG" id="hazt:108678266"/>
<organism evidence="7 9">
    <name type="scientific">Hyalella azteca</name>
    <name type="common">Amphipod</name>
    <dbReference type="NCBI Taxonomy" id="294128"/>
    <lineage>
        <taxon>Eukaryota</taxon>
        <taxon>Metazoa</taxon>
        <taxon>Ecdysozoa</taxon>
        <taxon>Arthropoda</taxon>
        <taxon>Crustacea</taxon>
        <taxon>Multicrustacea</taxon>
        <taxon>Malacostraca</taxon>
        <taxon>Eumalacostraca</taxon>
        <taxon>Peracarida</taxon>
        <taxon>Amphipoda</taxon>
        <taxon>Senticaudata</taxon>
        <taxon>Talitrida</taxon>
        <taxon>Talitroidea</taxon>
        <taxon>Hyalellidae</taxon>
        <taxon>Hyalella</taxon>
    </lineage>
</organism>
<dbReference type="PROSITE" id="PS50225">
    <property type="entry name" value="SOCS"/>
    <property type="match status" value="1"/>
</dbReference>
<sequence length="667" mass="71845">MRHYDMAEADAAMQTPAVDSKIKVPSEQPLPEHGRSVQSSSVAQLSNQEFQRIGMDAMANDPSGSQHISTGTLGTAQQSSDEVRREYCHLPIGDQLGSSELTNVSGPSPMVERLDYEMEASTDTDTMSVEQLTISDDGYAISAVQSKSFDGDYKIPEQSSSFACECTNNFIAFRAQLDKFIRESSDKDEASVTAGQSSSSEYRNAVGCEGELACCHASVCNCWCTCESYEEMKAFDETEESMPVCVHCEECGDDECMSPEIMCTCDDSVVVVRPLYSVHCCTCGVQLAPDDEPPSAESLDDQRNNNIVEAISDDEAGGRVQSVPPPPPPLPPTLFSGSSLTRMLAPTPAGSAPLLRLRAITCDDGSSHDTRLHEAARAGQTESLRNLLKDENLRAKCIIARTRPLMATPLREAVVGGNTACVKVLLEAGADVDAVDVKGQTPLFVAASLSHHHILKLLLEAGADPDGSRCNSCTPLLLAVREGCLPAVQSLMAAGADSQLVFPHTTCTPGWPLQHSVVYRHLACFLALLKGGAKPTLTGVWGDRETIDASVLKRLSIIRTALRHASDMPEFVWVYREFGGTLDRTEDLPEDLQRSLSPARLALQEAQESPLRLTSLCRLSLTRCFGAALLPEVAAQAGLPANLRAFLAFQDLDVVVARAASASFLLN</sequence>
<keyword evidence="2" id="KW-0677">Repeat</keyword>
<dbReference type="InterPro" id="IPR051573">
    <property type="entry name" value="Ankyrin-SOCS_box_domain"/>
</dbReference>
<dbReference type="AlphaFoldDB" id="A0A8B7PAB6"/>
<feature type="region of interest" description="Disordered" evidence="5">
    <location>
        <begin position="1"/>
        <end position="43"/>
    </location>
</feature>
<dbReference type="InterPro" id="IPR002110">
    <property type="entry name" value="Ankyrin_rpt"/>
</dbReference>
<proteinExistence type="inferred from homology"/>
<reference evidence="8 9" key="1">
    <citation type="submission" date="2025-04" db="UniProtKB">
        <authorList>
            <consortium name="RefSeq"/>
        </authorList>
    </citation>
    <scope>IDENTIFICATION</scope>
    <source>
        <tissue evidence="8 9">Whole organism</tissue>
    </source>
</reference>
<name>A0A8B7PAB6_HYAAZ</name>
<dbReference type="InterPro" id="IPR036770">
    <property type="entry name" value="Ankyrin_rpt-contain_sf"/>
</dbReference>
<comment type="similarity">
    <text evidence="1">Belongs to the ankyrin SOCS box (ASB) family.</text>
</comment>
<feature type="region of interest" description="Disordered" evidence="5">
    <location>
        <begin position="313"/>
        <end position="335"/>
    </location>
</feature>
<evidence type="ECO:0000256" key="4">
    <source>
        <dbReference type="PROSITE-ProRule" id="PRU00023"/>
    </source>
</evidence>
<dbReference type="InterPro" id="IPR001496">
    <property type="entry name" value="SOCS_box"/>
</dbReference>
<dbReference type="PANTHER" id="PTHR24136:SF15">
    <property type="entry name" value="ANK_REP_REGION DOMAIN-CONTAINING PROTEIN"/>
    <property type="match status" value="1"/>
</dbReference>
<evidence type="ECO:0000313" key="9">
    <source>
        <dbReference type="RefSeq" id="XP_018022136.1"/>
    </source>
</evidence>
<evidence type="ECO:0000256" key="2">
    <source>
        <dbReference type="ARBA" id="ARBA00022737"/>
    </source>
</evidence>
<dbReference type="Gene3D" id="1.25.40.20">
    <property type="entry name" value="Ankyrin repeat-containing domain"/>
    <property type="match status" value="1"/>
</dbReference>
<dbReference type="Proteomes" id="UP000694843">
    <property type="component" value="Unplaced"/>
</dbReference>
<dbReference type="RefSeq" id="XP_018022136.1">
    <property type="nucleotide sequence ID" value="XM_018166647.2"/>
</dbReference>
<dbReference type="PROSITE" id="PS50088">
    <property type="entry name" value="ANK_REPEAT"/>
    <property type="match status" value="2"/>
</dbReference>
<gene>
    <name evidence="8 9" type="primary">LOC108678266</name>
</gene>
<keyword evidence="3 4" id="KW-0040">ANK repeat</keyword>
<accession>A0A8B7PAB6</accession>
<feature type="compositionally biased region" description="Basic and acidic residues" evidence="5">
    <location>
        <begin position="20"/>
        <end position="35"/>
    </location>
</feature>
<dbReference type="PANTHER" id="PTHR24136">
    <property type="entry name" value="SOWAH (DROSOPHILA) HOMOLOG"/>
    <property type="match status" value="1"/>
</dbReference>
<evidence type="ECO:0000313" key="7">
    <source>
        <dbReference type="Proteomes" id="UP000694843"/>
    </source>
</evidence>
<evidence type="ECO:0000256" key="5">
    <source>
        <dbReference type="SAM" id="MobiDB-lite"/>
    </source>
</evidence>
<keyword evidence="7" id="KW-1185">Reference proteome</keyword>
<dbReference type="GeneID" id="108678266"/>
<dbReference type="SUPFAM" id="SSF48403">
    <property type="entry name" value="Ankyrin repeat"/>
    <property type="match status" value="1"/>
</dbReference>
<evidence type="ECO:0000313" key="8">
    <source>
        <dbReference type="RefSeq" id="XP_018022129.1"/>
    </source>
</evidence>
<dbReference type="Pfam" id="PF12796">
    <property type="entry name" value="Ank_2"/>
    <property type="match status" value="1"/>
</dbReference>
<dbReference type="PROSITE" id="PS50297">
    <property type="entry name" value="ANK_REP_REGION"/>
    <property type="match status" value="2"/>
</dbReference>
<dbReference type="SMART" id="SM00248">
    <property type="entry name" value="ANK"/>
    <property type="match status" value="4"/>
</dbReference>